<dbReference type="AlphaFoldDB" id="A0A2S3Z5V3"/>
<sequence length="201" mass="22132">MRPPTDGGARMLSAFLRRMASDALHPGIVELHCLMSAETIAPDHPAHDRHRERYREVRECLAATFQEITRDDGLRTPNAPDMLASGFSALLDGLQLQWVHDNSTDALGATQGKVVDERIELSAGGRLWSGRADAMSTLHAEAANEATEPQRRQTRPSEAPKQEIAPEHPQERFLLFRPGGLVNRFAKNPLVGLTGFEPATP</sequence>
<dbReference type="Proteomes" id="UP000237104">
    <property type="component" value="Unassembled WGS sequence"/>
</dbReference>
<evidence type="ECO:0000256" key="1">
    <source>
        <dbReference type="SAM" id="MobiDB-lite"/>
    </source>
</evidence>
<proteinExistence type="predicted"/>
<dbReference type="SUPFAM" id="SSF48498">
    <property type="entry name" value="Tetracyclin repressor-like, C-terminal domain"/>
    <property type="match status" value="1"/>
</dbReference>
<reference evidence="3 4" key="1">
    <citation type="submission" date="2018-01" db="EMBL/GenBank/DDBJ databases">
        <title>Cryobacterium sp. nov., from glaciers in China.</title>
        <authorList>
            <person name="Liu Q."/>
            <person name="Xin Y.-H."/>
        </authorList>
    </citation>
    <scope>NUCLEOTIDE SEQUENCE [LARGE SCALE GENOMIC DNA]</scope>
    <source>
        <strain evidence="3 4">TMB1-8</strain>
    </source>
</reference>
<dbReference type="Gene3D" id="1.10.357.10">
    <property type="entry name" value="Tetracycline Repressor, domain 2"/>
    <property type="match status" value="1"/>
</dbReference>
<organism evidence="3 4">
    <name type="scientific">Cryobacterium zongtaii</name>
    <dbReference type="NCBI Taxonomy" id="1259217"/>
    <lineage>
        <taxon>Bacteria</taxon>
        <taxon>Bacillati</taxon>
        <taxon>Actinomycetota</taxon>
        <taxon>Actinomycetes</taxon>
        <taxon>Micrococcales</taxon>
        <taxon>Microbacteriaceae</taxon>
        <taxon>Cryobacterium</taxon>
    </lineage>
</organism>
<dbReference type="InterPro" id="IPR039538">
    <property type="entry name" value="BetI_C"/>
</dbReference>
<evidence type="ECO:0000259" key="2">
    <source>
        <dbReference type="Pfam" id="PF13977"/>
    </source>
</evidence>
<feature type="compositionally biased region" description="Basic and acidic residues" evidence="1">
    <location>
        <begin position="158"/>
        <end position="170"/>
    </location>
</feature>
<dbReference type="Pfam" id="PF13977">
    <property type="entry name" value="TetR_C_6"/>
    <property type="match status" value="1"/>
</dbReference>
<accession>A0A2S3Z5V3</accession>
<feature type="domain" description="BetI-type transcriptional repressor C-terminal" evidence="2">
    <location>
        <begin position="46"/>
        <end position="102"/>
    </location>
</feature>
<gene>
    <name evidence="3" type="ORF">C3B59_17025</name>
</gene>
<dbReference type="InterPro" id="IPR036271">
    <property type="entry name" value="Tet_transcr_reg_TetR-rel_C_sf"/>
</dbReference>
<name>A0A2S3Z5V3_9MICO</name>
<evidence type="ECO:0000313" key="4">
    <source>
        <dbReference type="Proteomes" id="UP000237104"/>
    </source>
</evidence>
<dbReference type="OrthoDB" id="7505659at2"/>
<evidence type="ECO:0000313" key="3">
    <source>
        <dbReference type="EMBL" id="POH59600.1"/>
    </source>
</evidence>
<protein>
    <recommendedName>
        <fullName evidence="2">BetI-type transcriptional repressor C-terminal domain-containing protein</fullName>
    </recommendedName>
</protein>
<comment type="caution">
    <text evidence="3">The sequence shown here is derived from an EMBL/GenBank/DDBJ whole genome shotgun (WGS) entry which is preliminary data.</text>
</comment>
<feature type="region of interest" description="Disordered" evidence="1">
    <location>
        <begin position="142"/>
        <end position="170"/>
    </location>
</feature>
<dbReference type="EMBL" id="PPXF01000065">
    <property type="protein sequence ID" value="POH59600.1"/>
    <property type="molecule type" value="Genomic_DNA"/>
</dbReference>